<protein>
    <recommendedName>
        <fullName evidence="5">Glycosyltransferase</fullName>
    </recommendedName>
</protein>
<feature type="domain" description="Glycosyltransferase subfamily 4-like N-terminal" evidence="2">
    <location>
        <begin position="15"/>
        <end position="174"/>
    </location>
</feature>
<dbReference type="PANTHER" id="PTHR45947:SF3">
    <property type="entry name" value="SULFOQUINOVOSYL TRANSFERASE SQD2"/>
    <property type="match status" value="1"/>
</dbReference>
<dbReference type="InterPro" id="IPR028098">
    <property type="entry name" value="Glyco_trans_4-like_N"/>
</dbReference>
<dbReference type="PANTHER" id="PTHR45947">
    <property type="entry name" value="SULFOQUINOVOSYL TRANSFERASE SQD2"/>
    <property type="match status" value="1"/>
</dbReference>
<feature type="domain" description="Glycosyl transferase family 1" evidence="1">
    <location>
        <begin position="182"/>
        <end position="328"/>
    </location>
</feature>
<dbReference type="Gene3D" id="3.40.50.2000">
    <property type="entry name" value="Glycogen Phosphorylase B"/>
    <property type="match status" value="2"/>
</dbReference>
<comment type="caution">
    <text evidence="3">The sequence shown here is derived from an EMBL/GenBank/DDBJ whole genome shotgun (WGS) entry which is preliminary data.</text>
</comment>
<evidence type="ECO:0008006" key="5">
    <source>
        <dbReference type="Google" id="ProtNLM"/>
    </source>
</evidence>
<dbReference type="SUPFAM" id="SSF53756">
    <property type="entry name" value="UDP-Glycosyltransferase/glycogen phosphorylase"/>
    <property type="match status" value="1"/>
</dbReference>
<sequence length="356" mass="40273">MSKIRVLELCESYGGGVKTQLDFLNTYLDKKKFDFVVMVSSKRENGIPSDYIIEDKLSEIKNPIKFLESLMSINKVVKKNQVQIVHAHSTIAGIAMVLYKMIFFSKIPVIFTPHAYYSEMDRGVLKNGILRLIERFMNHFFSCVIHVSKEEEGYALRSNLVAGKKSVVVNNGVPKQELVNQSHKETTFINVARCADQKNPSKFIDLAQIILNELDCKFVWVGDGPLLESCRAKVKKLDLDSKIKFVGYSNNVASYLKKADVYLSTSRYEGLPFSVLEALSYGLPLLLTDIIGHKSLVKNNGYLLSDSDKPYQIKKRAADILENEESYSAASLELYSSEYSIEKMINGIQKVYLSNI</sequence>
<dbReference type="EMBL" id="BJZK01000015">
    <property type="protein sequence ID" value="GEO72159.1"/>
    <property type="molecule type" value="Genomic_DNA"/>
</dbReference>
<dbReference type="Pfam" id="PF13439">
    <property type="entry name" value="Glyco_transf_4"/>
    <property type="match status" value="1"/>
</dbReference>
<accession>A0ABQ0WWP1</accession>
<name>A0ABQ0WWP1_9LACO</name>
<evidence type="ECO:0000313" key="4">
    <source>
        <dbReference type="Proteomes" id="UP000321794"/>
    </source>
</evidence>
<dbReference type="Proteomes" id="UP000321794">
    <property type="component" value="Unassembled WGS sequence"/>
</dbReference>
<evidence type="ECO:0000259" key="2">
    <source>
        <dbReference type="Pfam" id="PF13439"/>
    </source>
</evidence>
<reference evidence="3 4" key="1">
    <citation type="submission" date="2019-07" db="EMBL/GenBank/DDBJ databases">
        <title>Whole genome shotgun sequence of Lactobacillus zymae NBRC 107157.</title>
        <authorList>
            <person name="Hosoyama A."/>
            <person name="Uohara A."/>
            <person name="Ohji S."/>
            <person name="Ichikawa N."/>
        </authorList>
    </citation>
    <scope>NUCLEOTIDE SEQUENCE [LARGE SCALE GENOMIC DNA]</scope>
    <source>
        <strain evidence="3 4">NBRC 107157</strain>
    </source>
</reference>
<keyword evidence="4" id="KW-1185">Reference proteome</keyword>
<evidence type="ECO:0000313" key="3">
    <source>
        <dbReference type="EMBL" id="GEO72159.1"/>
    </source>
</evidence>
<dbReference type="InterPro" id="IPR050194">
    <property type="entry name" value="Glycosyltransferase_grp1"/>
</dbReference>
<dbReference type="InterPro" id="IPR001296">
    <property type="entry name" value="Glyco_trans_1"/>
</dbReference>
<dbReference type="Pfam" id="PF00534">
    <property type="entry name" value="Glycos_transf_1"/>
    <property type="match status" value="1"/>
</dbReference>
<organism evidence="3 4">
    <name type="scientific">Levilactobacillus zymae</name>
    <dbReference type="NCBI Taxonomy" id="267363"/>
    <lineage>
        <taxon>Bacteria</taxon>
        <taxon>Bacillati</taxon>
        <taxon>Bacillota</taxon>
        <taxon>Bacilli</taxon>
        <taxon>Lactobacillales</taxon>
        <taxon>Lactobacillaceae</taxon>
        <taxon>Levilactobacillus</taxon>
    </lineage>
</organism>
<gene>
    <name evidence="3" type="ORF">LZY01_13270</name>
</gene>
<dbReference type="RefSeq" id="WP_057731971.1">
    <property type="nucleotide sequence ID" value="NZ_BJZK01000015.1"/>
</dbReference>
<evidence type="ECO:0000259" key="1">
    <source>
        <dbReference type="Pfam" id="PF00534"/>
    </source>
</evidence>
<proteinExistence type="predicted"/>